<dbReference type="AlphaFoldDB" id="A0A1Y2C369"/>
<organism evidence="2 3">
    <name type="scientific">Rhizoclosmatium globosum</name>
    <dbReference type="NCBI Taxonomy" id="329046"/>
    <lineage>
        <taxon>Eukaryota</taxon>
        <taxon>Fungi</taxon>
        <taxon>Fungi incertae sedis</taxon>
        <taxon>Chytridiomycota</taxon>
        <taxon>Chytridiomycota incertae sedis</taxon>
        <taxon>Chytridiomycetes</taxon>
        <taxon>Chytridiales</taxon>
        <taxon>Chytriomycetaceae</taxon>
        <taxon>Rhizoclosmatium</taxon>
    </lineage>
</organism>
<protein>
    <submittedName>
        <fullName evidence="2">Uncharacterized protein</fullName>
    </submittedName>
</protein>
<reference evidence="2 3" key="1">
    <citation type="submission" date="2016-07" db="EMBL/GenBank/DDBJ databases">
        <title>Pervasive Adenine N6-methylation of Active Genes in Fungi.</title>
        <authorList>
            <consortium name="DOE Joint Genome Institute"/>
            <person name="Mondo S.J."/>
            <person name="Dannebaum R.O."/>
            <person name="Kuo R.C."/>
            <person name="Labutti K."/>
            <person name="Haridas S."/>
            <person name="Kuo A."/>
            <person name="Salamov A."/>
            <person name="Ahrendt S.R."/>
            <person name="Lipzen A."/>
            <person name="Sullivan W."/>
            <person name="Andreopoulos W.B."/>
            <person name="Clum A."/>
            <person name="Lindquist E."/>
            <person name="Daum C."/>
            <person name="Ramamoorthy G.K."/>
            <person name="Gryganskyi A."/>
            <person name="Culley D."/>
            <person name="Magnuson J.K."/>
            <person name="James T.Y."/>
            <person name="O'Malley M.A."/>
            <person name="Stajich J.E."/>
            <person name="Spatafora J.W."/>
            <person name="Visel A."/>
            <person name="Grigoriev I.V."/>
        </authorList>
    </citation>
    <scope>NUCLEOTIDE SEQUENCE [LARGE SCALE GENOMIC DNA]</scope>
    <source>
        <strain evidence="2 3">JEL800</strain>
    </source>
</reference>
<evidence type="ECO:0000313" key="3">
    <source>
        <dbReference type="Proteomes" id="UP000193642"/>
    </source>
</evidence>
<name>A0A1Y2C369_9FUNG</name>
<keyword evidence="1" id="KW-0472">Membrane</keyword>
<keyword evidence="1" id="KW-1133">Transmembrane helix</keyword>
<proteinExistence type="predicted"/>
<keyword evidence="3" id="KW-1185">Reference proteome</keyword>
<evidence type="ECO:0000256" key="1">
    <source>
        <dbReference type="SAM" id="Phobius"/>
    </source>
</evidence>
<dbReference type="EMBL" id="MCGO01000032">
    <property type="protein sequence ID" value="ORY41337.1"/>
    <property type="molecule type" value="Genomic_DNA"/>
</dbReference>
<comment type="caution">
    <text evidence="2">The sequence shown here is derived from an EMBL/GenBank/DDBJ whole genome shotgun (WGS) entry which is preliminary data.</text>
</comment>
<dbReference type="Proteomes" id="UP000193642">
    <property type="component" value="Unassembled WGS sequence"/>
</dbReference>
<accession>A0A1Y2C369</accession>
<evidence type="ECO:0000313" key="2">
    <source>
        <dbReference type="EMBL" id="ORY41337.1"/>
    </source>
</evidence>
<gene>
    <name evidence="2" type="ORF">BCR33DRAFT_344633</name>
</gene>
<feature type="transmembrane region" description="Helical" evidence="1">
    <location>
        <begin position="12"/>
        <end position="33"/>
    </location>
</feature>
<feature type="transmembrane region" description="Helical" evidence="1">
    <location>
        <begin position="58"/>
        <end position="76"/>
    </location>
</feature>
<sequence>MDTNELFYTLSWAVPSFLSAAGVGMIAFLFSLITTKDLPQKKLPPTLSNIFSPSNRSMLGLFFFGVVIYMAAIAYYNYTHEVSKWAFIVAWTAMASANTCNS</sequence>
<keyword evidence="1" id="KW-0812">Transmembrane</keyword>